<comment type="caution">
    <text evidence="11">The sequence shown here is derived from an EMBL/GenBank/DDBJ whole genome shotgun (WGS) entry which is preliminary data.</text>
</comment>
<evidence type="ECO:0000256" key="1">
    <source>
        <dbReference type="ARBA" id="ARBA00004651"/>
    </source>
</evidence>
<dbReference type="Proteomes" id="UP000321720">
    <property type="component" value="Unassembled WGS sequence"/>
</dbReference>
<evidence type="ECO:0000256" key="8">
    <source>
        <dbReference type="ARBA" id="ARBA00035585"/>
    </source>
</evidence>
<evidence type="ECO:0000313" key="11">
    <source>
        <dbReference type="EMBL" id="GEL94625.1"/>
    </source>
</evidence>
<keyword evidence="10" id="KW-0406">Ion transport</keyword>
<keyword evidence="2 10" id="KW-1003">Cell membrane</keyword>
<accession>A0A511J9F1</accession>
<dbReference type="GO" id="GO:0005886">
    <property type="term" value="C:plasma membrane"/>
    <property type="evidence" value="ECO:0007669"/>
    <property type="project" value="UniProtKB-SubCell"/>
</dbReference>
<reference evidence="11 12" key="1">
    <citation type="submission" date="2019-07" db="EMBL/GenBank/DDBJ databases">
        <title>Whole genome shotgun sequence of Cellulomonas composti NBRC 100758.</title>
        <authorList>
            <person name="Hosoyama A."/>
            <person name="Uohara A."/>
            <person name="Ohji S."/>
            <person name="Ichikawa N."/>
        </authorList>
    </citation>
    <scope>NUCLEOTIDE SEQUENCE [LARGE SCALE GENOMIC DNA]</scope>
    <source>
        <strain evidence="11 12">NBRC 100758</strain>
    </source>
</reference>
<protein>
    <recommendedName>
        <fullName evidence="10">Fluoride-specific ion channel FluC</fullName>
    </recommendedName>
</protein>
<keyword evidence="6 10" id="KW-0407">Ion channel</keyword>
<comment type="catalytic activity">
    <reaction evidence="8">
        <text>fluoride(in) = fluoride(out)</text>
        <dbReference type="Rhea" id="RHEA:76159"/>
        <dbReference type="ChEBI" id="CHEBI:17051"/>
    </reaction>
    <physiologicalReaction direction="left-to-right" evidence="8">
        <dbReference type="Rhea" id="RHEA:76160"/>
    </physiologicalReaction>
</comment>
<evidence type="ECO:0000256" key="7">
    <source>
        <dbReference type="ARBA" id="ARBA00035120"/>
    </source>
</evidence>
<gene>
    <name evidence="10" type="primary">fluC</name>
    <name evidence="10" type="synonym">crcB</name>
    <name evidence="11" type="ORF">CCO02nite_12830</name>
</gene>
<dbReference type="PANTHER" id="PTHR28259:SF1">
    <property type="entry name" value="FLUORIDE EXPORT PROTEIN 1-RELATED"/>
    <property type="match status" value="1"/>
</dbReference>
<keyword evidence="3 10" id="KW-0812">Transmembrane</keyword>
<dbReference type="GO" id="GO:0046872">
    <property type="term" value="F:metal ion binding"/>
    <property type="evidence" value="ECO:0007669"/>
    <property type="project" value="UniProtKB-KW"/>
</dbReference>
<comment type="caution">
    <text evidence="10">Lacks conserved residue(s) required for the propagation of feature annotation.</text>
</comment>
<dbReference type="Pfam" id="PF02537">
    <property type="entry name" value="CRCB"/>
    <property type="match status" value="1"/>
</dbReference>
<dbReference type="HAMAP" id="MF_00454">
    <property type="entry name" value="FluC"/>
    <property type="match status" value="1"/>
</dbReference>
<dbReference type="OrthoDB" id="5148600at2"/>
<comment type="similarity">
    <text evidence="7 10">Belongs to the fluoride channel Fluc/FEX (TC 1.A.43) family.</text>
</comment>
<sequence length="121" mass="11924">MIVLVALAGGLGAGLRFVVDGLIGRVNRTGLPLGTFVVNVTGAFALGLVTALALDHTGLTELKLVVGTGMLGGYTTFSAASVEAVTIARREGPRATLLAALHATAMLVTGLAAAALGLAVG</sequence>
<dbReference type="InterPro" id="IPR003691">
    <property type="entry name" value="FluC"/>
</dbReference>
<dbReference type="RefSeq" id="WP_146842298.1">
    <property type="nucleotide sequence ID" value="NZ_BJWG01000004.1"/>
</dbReference>
<feature type="binding site" evidence="10">
    <location>
        <position position="72"/>
    </location>
    <ligand>
        <name>Na(+)</name>
        <dbReference type="ChEBI" id="CHEBI:29101"/>
        <note>structural</note>
    </ligand>
</feature>
<feature type="transmembrane region" description="Helical" evidence="10">
    <location>
        <begin position="97"/>
        <end position="120"/>
    </location>
</feature>
<dbReference type="GO" id="GO:0140114">
    <property type="term" value="P:cellular detoxification of fluoride"/>
    <property type="evidence" value="ECO:0007669"/>
    <property type="project" value="UniProtKB-UniRule"/>
</dbReference>
<keyword evidence="10" id="KW-0813">Transport</keyword>
<keyword evidence="10" id="KW-0479">Metal-binding</keyword>
<comment type="activity regulation">
    <text evidence="10">Na(+) is not transported, but it plays an essential structural role and its presence is essential for fluoride channel function.</text>
</comment>
<comment type="subcellular location">
    <subcellularLocation>
        <location evidence="1 10">Cell membrane</location>
        <topology evidence="1 10">Multi-pass membrane protein</topology>
    </subcellularLocation>
</comment>
<name>A0A511J9F1_9CELL</name>
<proteinExistence type="inferred from homology"/>
<feature type="transmembrane region" description="Helical" evidence="10">
    <location>
        <begin position="31"/>
        <end position="54"/>
    </location>
</feature>
<evidence type="ECO:0000256" key="3">
    <source>
        <dbReference type="ARBA" id="ARBA00022692"/>
    </source>
</evidence>
<evidence type="ECO:0000256" key="10">
    <source>
        <dbReference type="HAMAP-Rule" id="MF_00454"/>
    </source>
</evidence>
<evidence type="ECO:0000256" key="2">
    <source>
        <dbReference type="ARBA" id="ARBA00022475"/>
    </source>
</evidence>
<evidence type="ECO:0000313" key="12">
    <source>
        <dbReference type="Proteomes" id="UP000321720"/>
    </source>
</evidence>
<evidence type="ECO:0000256" key="5">
    <source>
        <dbReference type="ARBA" id="ARBA00023136"/>
    </source>
</evidence>
<evidence type="ECO:0000256" key="9">
    <source>
        <dbReference type="ARBA" id="ARBA00049940"/>
    </source>
</evidence>
<keyword evidence="4 10" id="KW-1133">Transmembrane helix</keyword>
<dbReference type="PANTHER" id="PTHR28259">
    <property type="entry name" value="FLUORIDE EXPORT PROTEIN 1-RELATED"/>
    <property type="match status" value="1"/>
</dbReference>
<dbReference type="GO" id="GO:0062054">
    <property type="term" value="F:fluoride channel activity"/>
    <property type="evidence" value="ECO:0007669"/>
    <property type="project" value="UniProtKB-UniRule"/>
</dbReference>
<evidence type="ECO:0000256" key="4">
    <source>
        <dbReference type="ARBA" id="ARBA00022989"/>
    </source>
</evidence>
<keyword evidence="10" id="KW-0915">Sodium</keyword>
<organism evidence="11 12">
    <name type="scientific">Cellulomonas composti</name>
    <dbReference type="NCBI Taxonomy" id="266130"/>
    <lineage>
        <taxon>Bacteria</taxon>
        <taxon>Bacillati</taxon>
        <taxon>Actinomycetota</taxon>
        <taxon>Actinomycetes</taxon>
        <taxon>Micrococcales</taxon>
        <taxon>Cellulomonadaceae</taxon>
        <taxon>Cellulomonas</taxon>
    </lineage>
</organism>
<feature type="binding site" evidence="10">
    <location>
        <position position="75"/>
    </location>
    <ligand>
        <name>Na(+)</name>
        <dbReference type="ChEBI" id="CHEBI:29101"/>
        <note>structural</note>
    </ligand>
</feature>
<keyword evidence="12" id="KW-1185">Reference proteome</keyword>
<keyword evidence="5 10" id="KW-0472">Membrane</keyword>
<dbReference type="EMBL" id="BJWG01000004">
    <property type="protein sequence ID" value="GEL94625.1"/>
    <property type="molecule type" value="Genomic_DNA"/>
</dbReference>
<dbReference type="AlphaFoldDB" id="A0A511J9F1"/>
<evidence type="ECO:0000256" key="6">
    <source>
        <dbReference type="ARBA" id="ARBA00023303"/>
    </source>
</evidence>
<comment type="function">
    <text evidence="9 10">Fluoride-specific ion channel. Important for reducing fluoride concentration in the cell, thus reducing its toxicity.</text>
</comment>